<comment type="caution">
    <text evidence="2">The sequence shown here is derived from an EMBL/GenBank/DDBJ whole genome shotgun (WGS) entry which is preliminary data.</text>
</comment>
<proteinExistence type="predicted"/>
<reference evidence="2 3" key="1">
    <citation type="submission" date="2020-04" db="EMBL/GenBank/DDBJ databases">
        <title>MicrobeNet Type strains.</title>
        <authorList>
            <person name="Nicholson A.C."/>
        </authorList>
    </citation>
    <scope>NUCLEOTIDE SEQUENCE [LARGE SCALE GENOMIC DNA]</scope>
    <source>
        <strain evidence="2 3">CCUG 54536</strain>
    </source>
</reference>
<gene>
    <name evidence="2" type="ORF">HF966_03605</name>
</gene>
<dbReference type="Proteomes" id="UP000590460">
    <property type="component" value="Unassembled WGS sequence"/>
</dbReference>
<accession>A0A846ZGK4</accession>
<name>A0A846ZGK4_9LACO</name>
<evidence type="ECO:0000313" key="2">
    <source>
        <dbReference type="EMBL" id="NKZ18260.1"/>
    </source>
</evidence>
<protein>
    <recommendedName>
        <fullName evidence="1">Polysaccharide pyruvyl transferase domain-containing protein</fullName>
    </recommendedName>
</protein>
<evidence type="ECO:0000313" key="3">
    <source>
        <dbReference type="Proteomes" id="UP000590460"/>
    </source>
</evidence>
<feature type="domain" description="Polysaccharide pyruvyl transferase" evidence="1">
    <location>
        <begin position="9"/>
        <end position="77"/>
    </location>
</feature>
<dbReference type="Pfam" id="PF04230">
    <property type="entry name" value="PS_pyruv_trans"/>
    <property type="match status" value="1"/>
</dbReference>
<evidence type="ECO:0000259" key="1">
    <source>
        <dbReference type="Pfam" id="PF04230"/>
    </source>
</evidence>
<dbReference type="AlphaFoldDB" id="A0A846ZGK4"/>
<sequence>MIPKQNQIEKILIVPHFEDFNDEKLQKFYDDKRFEIVDVREEPEKVIKKLSSASFILSSSLHGLVISDSYKIPNALYNISDNMRFFKYDDYYSATNREKLVVDDFINLLDDLIIESV</sequence>
<organism evidence="2 3">
    <name type="scientific">Leuconostoc holzapfelii</name>
    <dbReference type="NCBI Taxonomy" id="434464"/>
    <lineage>
        <taxon>Bacteria</taxon>
        <taxon>Bacillati</taxon>
        <taxon>Bacillota</taxon>
        <taxon>Bacilli</taxon>
        <taxon>Lactobacillales</taxon>
        <taxon>Lactobacillaceae</taxon>
        <taxon>Leuconostoc</taxon>
    </lineage>
</organism>
<dbReference type="InterPro" id="IPR007345">
    <property type="entry name" value="Polysacch_pyruvyl_Trfase"/>
</dbReference>
<dbReference type="EMBL" id="JAAXPO010000003">
    <property type="protein sequence ID" value="NKZ18260.1"/>
    <property type="molecule type" value="Genomic_DNA"/>
</dbReference>
<dbReference type="RefSeq" id="WP_168676341.1">
    <property type="nucleotide sequence ID" value="NZ_BPKV01000004.1"/>
</dbReference>